<dbReference type="Proteomes" id="UP000318288">
    <property type="component" value="Unassembled WGS sequence"/>
</dbReference>
<sequence length="271" mass="29845" precursor="true">MKTRISSRVVMRGFSITAAAITTTILSTSALAQSGPGYYTDPATGIVYRQVAKTIETPVVETKMVSQEQTVFTPKTVHETRPENRTVYTPITENVWQPRVTGRWNPFQQPTVAYEHVPQTRWEARNEVVQRTQSKTQWIPETRKVDVPQQIVRMDREQKVEYEAIGRVAPQPTTSGVSDAIAARLRPLESDQRVEPMGANYAQSPTYTAPRIAATTVGRMTSDPPRRTIGQSGMAATDLMPTPSATYGQALAPNTGGGVGVANLPALPFFR</sequence>
<evidence type="ECO:0000313" key="2">
    <source>
        <dbReference type="EMBL" id="TWU54446.1"/>
    </source>
</evidence>
<feature type="chain" id="PRO_5023012109" description="Secreted protein" evidence="1">
    <location>
        <begin position="33"/>
        <end position="271"/>
    </location>
</feature>
<evidence type="ECO:0000256" key="1">
    <source>
        <dbReference type="SAM" id="SignalP"/>
    </source>
</evidence>
<evidence type="ECO:0008006" key="4">
    <source>
        <dbReference type="Google" id="ProtNLM"/>
    </source>
</evidence>
<dbReference type="EMBL" id="SJPW01000004">
    <property type="protein sequence ID" value="TWU54446.1"/>
    <property type="molecule type" value="Genomic_DNA"/>
</dbReference>
<keyword evidence="3" id="KW-1185">Reference proteome</keyword>
<proteinExistence type="predicted"/>
<gene>
    <name evidence="2" type="ORF">Poly51_31650</name>
</gene>
<protein>
    <recommendedName>
        <fullName evidence="4">Secreted protein</fullName>
    </recommendedName>
</protein>
<dbReference type="OrthoDB" id="269394at2"/>
<feature type="signal peptide" evidence="1">
    <location>
        <begin position="1"/>
        <end position="32"/>
    </location>
</feature>
<dbReference type="RefSeq" id="WP_146458670.1">
    <property type="nucleotide sequence ID" value="NZ_SJPW01000004.1"/>
</dbReference>
<keyword evidence="1" id="KW-0732">Signal</keyword>
<evidence type="ECO:0000313" key="3">
    <source>
        <dbReference type="Proteomes" id="UP000318288"/>
    </source>
</evidence>
<comment type="caution">
    <text evidence="2">The sequence shown here is derived from an EMBL/GenBank/DDBJ whole genome shotgun (WGS) entry which is preliminary data.</text>
</comment>
<organism evidence="2 3">
    <name type="scientific">Rubripirellula tenax</name>
    <dbReference type="NCBI Taxonomy" id="2528015"/>
    <lineage>
        <taxon>Bacteria</taxon>
        <taxon>Pseudomonadati</taxon>
        <taxon>Planctomycetota</taxon>
        <taxon>Planctomycetia</taxon>
        <taxon>Pirellulales</taxon>
        <taxon>Pirellulaceae</taxon>
        <taxon>Rubripirellula</taxon>
    </lineage>
</organism>
<dbReference type="AlphaFoldDB" id="A0A5C6F323"/>
<name>A0A5C6F323_9BACT</name>
<accession>A0A5C6F323</accession>
<reference evidence="2 3" key="1">
    <citation type="submission" date="2019-02" db="EMBL/GenBank/DDBJ databases">
        <title>Deep-cultivation of Planctomycetes and their phenomic and genomic characterization uncovers novel biology.</title>
        <authorList>
            <person name="Wiegand S."/>
            <person name="Jogler M."/>
            <person name="Boedeker C."/>
            <person name="Pinto D."/>
            <person name="Vollmers J."/>
            <person name="Rivas-Marin E."/>
            <person name="Kohn T."/>
            <person name="Peeters S.H."/>
            <person name="Heuer A."/>
            <person name="Rast P."/>
            <person name="Oberbeckmann S."/>
            <person name="Bunk B."/>
            <person name="Jeske O."/>
            <person name="Meyerdierks A."/>
            <person name="Storesund J.E."/>
            <person name="Kallscheuer N."/>
            <person name="Luecker S."/>
            <person name="Lage O.M."/>
            <person name="Pohl T."/>
            <person name="Merkel B.J."/>
            <person name="Hornburger P."/>
            <person name="Mueller R.-W."/>
            <person name="Bruemmer F."/>
            <person name="Labrenz M."/>
            <person name="Spormann A.M."/>
            <person name="Op Den Camp H."/>
            <person name="Overmann J."/>
            <person name="Amann R."/>
            <person name="Jetten M.S.M."/>
            <person name="Mascher T."/>
            <person name="Medema M.H."/>
            <person name="Devos D.P."/>
            <person name="Kaster A.-K."/>
            <person name="Ovreas L."/>
            <person name="Rohde M."/>
            <person name="Galperin M.Y."/>
            <person name="Jogler C."/>
        </authorList>
    </citation>
    <scope>NUCLEOTIDE SEQUENCE [LARGE SCALE GENOMIC DNA]</scope>
    <source>
        <strain evidence="2 3">Poly51</strain>
    </source>
</reference>